<name>A0A1H4S5D8_9FLAO</name>
<dbReference type="EMBL" id="FNTB01000001">
    <property type="protein sequence ID" value="SEC39247.1"/>
    <property type="molecule type" value="Genomic_DNA"/>
</dbReference>
<evidence type="ECO:0000313" key="3">
    <source>
        <dbReference type="Proteomes" id="UP000183038"/>
    </source>
</evidence>
<dbReference type="OrthoDB" id="1391917at2"/>
<dbReference type="InterPro" id="IPR028994">
    <property type="entry name" value="Integrin_alpha_N"/>
</dbReference>
<sequence>MNLKFCFYCIVFMVFISCNTEKPSREEALFTGYCASCHIAPDIQSLPKDIWKNEVLPEMGARMGIFTKGKHPYYKLPFHEQIAVIKTGVYPSKPLIPLEDWKLLKEYIIELAPDSLLSNVHKTESKPLDTFTAFPISLDSVKGSMITYLDIDSEKNRIITGSRQGELNTYDLNTKNFQLLGDFDSAIINARILNDSVYVTSMGKMDPNEIPRGAAVLRKGNETAVLQDSLHRPVHTLYLDLDKNGSEEIVISEFGDLKGNLTLLKKNDFGFYEEQVLLALPGALRVIPKDMNNDGKEDLVVLFAQGDESVYILYQQENLKFEAEKVLRFSPVYGSSWIELIDYNKDGFEDIITVNGDNADKSFVNKPYHGMRIHINDGQNNFKESYFHPLNGATRVIANDFDQDGDIDFALLATFPDFDDHPDYNFIYLENKESTSYMFSQEHLTNTKLGRWFLMDAEDIDDDGDVDIVLSALSFSFTPAPEYLEEAWKESYTDLLILKNKLH</sequence>
<dbReference type="SUPFAM" id="SSF69318">
    <property type="entry name" value="Integrin alpha N-terminal domain"/>
    <property type="match status" value="1"/>
</dbReference>
<organism evidence="2 3">
    <name type="scientific">Maribacter dokdonensis</name>
    <dbReference type="NCBI Taxonomy" id="320912"/>
    <lineage>
        <taxon>Bacteria</taxon>
        <taxon>Pseudomonadati</taxon>
        <taxon>Bacteroidota</taxon>
        <taxon>Flavobacteriia</taxon>
        <taxon>Flavobacteriales</taxon>
        <taxon>Flavobacteriaceae</taxon>
        <taxon>Maribacter</taxon>
    </lineage>
</organism>
<protein>
    <submittedName>
        <fullName evidence="2">Repeat domain-containing protein</fullName>
    </submittedName>
</protein>
<evidence type="ECO:0000256" key="1">
    <source>
        <dbReference type="ARBA" id="ARBA00022729"/>
    </source>
</evidence>
<dbReference type="Proteomes" id="UP000183038">
    <property type="component" value="Unassembled WGS sequence"/>
</dbReference>
<gene>
    <name evidence="2" type="ORF">SAMN05192540_3058</name>
</gene>
<reference evidence="2 3" key="1">
    <citation type="submission" date="2016-10" db="EMBL/GenBank/DDBJ databases">
        <authorList>
            <person name="de Groot N.N."/>
        </authorList>
    </citation>
    <scope>NUCLEOTIDE SEQUENCE [LARGE SCALE GENOMIC DNA]</scope>
    <source>
        <strain evidence="2 3">MAR_2009_71</strain>
    </source>
</reference>
<dbReference type="InterPro" id="IPR013517">
    <property type="entry name" value="FG-GAP"/>
</dbReference>
<evidence type="ECO:0000313" key="2">
    <source>
        <dbReference type="EMBL" id="SEC39247.1"/>
    </source>
</evidence>
<dbReference type="AlphaFoldDB" id="A0A1H4S5D8"/>
<keyword evidence="1" id="KW-0732">Signal</keyword>
<dbReference type="Gene3D" id="2.130.10.130">
    <property type="entry name" value="Integrin alpha, N-terminal"/>
    <property type="match status" value="1"/>
</dbReference>
<dbReference type="RefSeq" id="WP_083365654.1">
    <property type="nucleotide sequence ID" value="NZ_FNTB01000001.1"/>
</dbReference>
<dbReference type="PANTHER" id="PTHR46580:SF4">
    <property type="entry name" value="ATP_GTP-BINDING PROTEIN"/>
    <property type="match status" value="1"/>
</dbReference>
<dbReference type="PANTHER" id="PTHR46580">
    <property type="entry name" value="SENSOR KINASE-RELATED"/>
    <property type="match status" value="1"/>
</dbReference>
<proteinExistence type="predicted"/>
<accession>A0A1H4S5D8</accession>
<dbReference type="PROSITE" id="PS51257">
    <property type="entry name" value="PROKAR_LIPOPROTEIN"/>
    <property type="match status" value="1"/>
</dbReference>
<dbReference type="Pfam" id="PF13517">
    <property type="entry name" value="FG-GAP_3"/>
    <property type="match status" value="1"/>
</dbReference>